<dbReference type="VEuPathDB" id="AmoebaDB:DICPUDRAFT_99748"/>
<dbReference type="KEGG" id="dpp:DICPUDRAFT_99748"/>
<evidence type="ECO:0000313" key="2">
    <source>
        <dbReference type="EMBL" id="EGC29714.1"/>
    </source>
</evidence>
<dbReference type="FunCoup" id="F1A261">
    <property type="interactions" value="373"/>
</dbReference>
<evidence type="ECO:0000313" key="3">
    <source>
        <dbReference type="Proteomes" id="UP000001064"/>
    </source>
</evidence>
<reference evidence="3" key="1">
    <citation type="journal article" date="2011" name="Genome Biol.">
        <title>Comparative genomics of the social amoebae Dictyostelium discoideum and Dictyostelium purpureum.</title>
        <authorList>
            <consortium name="US DOE Joint Genome Institute (JGI-PGF)"/>
            <person name="Sucgang R."/>
            <person name="Kuo A."/>
            <person name="Tian X."/>
            <person name="Salerno W."/>
            <person name="Parikh A."/>
            <person name="Feasley C.L."/>
            <person name="Dalin E."/>
            <person name="Tu H."/>
            <person name="Huang E."/>
            <person name="Barry K."/>
            <person name="Lindquist E."/>
            <person name="Shapiro H."/>
            <person name="Bruce D."/>
            <person name="Schmutz J."/>
            <person name="Salamov A."/>
            <person name="Fey P."/>
            <person name="Gaudet P."/>
            <person name="Anjard C."/>
            <person name="Babu M.M."/>
            <person name="Basu S."/>
            <person name="Bushmanova Y."/>
            <person name="van der Wel H."/>
            <person name="Katoh-Kurasawa M."/>
            <person name="Dinh C."/>
            <person name="Coutinho P.M."/>
            <person name="Saito T."/>
            <person name="Elias M."/>
            <person name="Schaap P."/>
            <person name="Kay R.R."/>
            <person name="Henrissat B."/>
            <person name="Eichinger L."/>
            <person name="Rivero F."/>
            <person name="Putnam N.H."/>
            <person name="West C.M."/>
            <person name="Loomis W.F."/>
            <person name="Chisholm R.L."/>
            <person name="Shaulsky G."/>
            <person name="Strassmann J.E."/>
            <person name="Queller D.C."/>
            <person name="Kuspa A."/>
            <person name="Grigoriev I.V."/>
        </authorList>
    </citation>
    <scope>NUCLEOTIDE SEQUENCE [LARGE SCALE GENOMIC DNA]</scope>
    <source>
        <strain evidence="3">QSDP1</strain>
    </source>
</reference>
<feature type="compositionally biased region" description="Low complexity" evidence="1">
    <location>
        <begin position="173"/>
        <end position="182"/>
    </location>
</feature>
<dbReference type="OMA" id="MNNIYTT"/>
<sequence length="219" mass="25447">MNNIYTTSISIKRQTGDFIIKKEHYHMKEIKEIVHIIRDIFKIRGQERISRELKGFLHNYPNGSYVKFTIKLDHDFSVISSGGLLGYVSDHTYDAYDTFVFSNVDFYIPNKPLKSIEELKSKWSSIQQIVPLLEYQKDPNCLTKNKDYSTHIDYSYHPKYIQPVFSPKQVSTQHAHLQQQQMEKQEKLLSSSPTNKSLKTKSSKEANLVNSPPIAARAF</sequence>
<organism evidence="2 3">
    <name type="scientific">Dictyostelium purpureum</name>
    <name type="common">Slime mold</name>
    <dbReference type="NCBI Taxonomy" id="5786"/>
    <lineage>
        <taxon>Eukaryota</taxon>
        <taxon>Amoebozoa</taxon>
        <taxon>Evosea</taxon>
        <taxon>Eumycetozoa</taxon>
        <taxon>Dictyostelia</taxon>
        <taxon>Dictyosteliales</taxon>
        <taxon>Dictyosteliaceae</taxon>
        <taxon>Dictyostelium</taxon>
    </lineage>
</organism>
<proteinExistence type="predicted"/>
<dbReference type="eggNOG" id="ENOG502REGY">
    <property type="taxonomic scope" value="Eukaryota"/>
</dbReference>
<accession>F1A261</accession>
<dbReference type="Proteomes" id="UP000001064">
    <property type="component" value="Unassembled WGS sequence"/>
</dbReference>
<dbReference type="OrthoDB" id="19658at2759"/>
<feature type="region of interest" description="Disordered" evidence="1">
    <location>
        <begin position="172"/>
        <end position="219"/>
    </location>
</feature>
<dbReference type="GeneID" id="10505077"/>
<evidence type="ECO:0000256" key="1">
    <source>
        <dbReference type="SAM" id="MobiDB-lite"/>
    </source>
</evidence>
<dbReference type="InParanoid" id="F1A261"/>
<dbReference type="RefSeq" id="XP_003293755.1">
    <property type="nucleotide sequence ID" value="XM_003293707.1"/>
</dbReference>
<dbReference type="EMBL" id="GL871399">
    <property type="protein sequence ID" value="EGC29714.1"/>
    <property type="molecule type" value="Genomic_DNA"/>
</dbReference>
<dbReference type="AlphaFoldDB" id="F1A261"/>
<gene>
    <name evidence="2" type="ORF">DICPUDRAFT_99748</name>
</gene>
<protein>
    <submittedName>
        <fullName evidence="2">Uncharacterized protein</fullName>
    </submittedName>
</protein>
<keyword evidence="3" id="KW-1185">Reference proteome</keyword>
<name>F1A261_DICPU</name>